<keyword evidence="2" id="KW-0808">Transferase</keyword>
<dbReference type="PANTHER" id="PTHR21310:SF15">
    <property type="entry name" value="AMINOGLYCOSIDE PHOSPHOTRANSFERASE DOMAIN-CONTAINING PROTEIN"/>
    <property type="match status" value="1"/>
</dbReference>
<dbReference type="InterPro" id="IPR011009">
    <property type="entry name" value="Kinase-like_dom_sf"/>
</dbReference>
<dbReference type="Proteomes" id="UP000242763">
    <property type="component" value="Unassembled WGS sequence"/>
</dbReference>
<proteinExistence type="predicted"/>
<dbReference type="GO" id="GO:0016740">
    <property type="term" value="F:transferase activity"/>
    <property type="evidence" value="ECO:0007669"/>
    <property type="project" value="UniProtKB-KW"/>
</dbReference>
<dbReference type="Pfam" id="PF01636">
    <property type="entry name" value="APH"/>
    <property type="match status" value="1"/>
</dbReference>
<evidence type="ECO:0000259" key="1">
    <source>
        <dbReference type="Pfam" id="PF01636"/>
    </source>
</evidence>
<dbReference type="Gene3D" id="3.30.200.20">
    <property type="entry name" value="Phosphorylase Kinase, domain 1"/>
    <property type="match status" value="1"/>
</dbReference>
<sequence>MRRAILEAFPDLAGEAFSIAGKGWHSLAVDVGGRLIFKFPKGEEAEAALRREAGLLAAIAPYVTLPIPKMSLHEGTVLFSRHEKLPGETLDKAAYHRLNGDQKEQISEKIALLLISLHNIPDEIMTHAGAQPVEWWDTADETLAPIWPLLPPSVAAGGRAAIEAYRALGPDPLGEPFGFFDAHGWNMAFDHRTGTLNGMFDFADAGFGPVHREFAPLSLIAPEMAAQTATAYDALSGRTLDRRRIFLLTAAMRLSEFAGALEMNGEVEWTRDLVIEWFTQSALR</sequence>
<dbReference type="OrthoDB" id="1550312at2"/>
<dbReference type="SUPFAM" id="SSF56112">
    <property type="entry name" value="Protein kinase-like (PK-like)"/>
    <property type="match status" value="1"/>
</dbReference>
<evidence type="ECO:0000313" key="2">
    <source>
        <dbReference type="EMBL" id="SFI99145.1"/>
    </source>
</evidence>
<dbReference type="PANTHER" id="PTHR21310">
    <property type="entry name" value="AMINOGLYCOSIDE PHOSPHOTRANSFERASE-RELATED-RELATED"/>
    <property type="match status" value="1"/>
</dbReference>
<organism evidence="2 3">
    <name type="scientific">Aquamicrobium aerolatum DSM 21857</name>
    <dbReference type="NCBI Taxonomy" id="1121003"/>
    <lineage>
        <taxon>Bacteria</taxon>
        <taxon>Pseudomonadati</taxon>
        <taxon>Pseudomonadota</taxon>
        <taxon>Alphaproteobacteria</taxon>
        <taxon>Hyphomicrobiales</taxon>
        <taxon>Phyllobacteriaceae</taxon>
        <taxon>Aerobium</taxon>
    </lineage>
</organism>
<name>A0A1I3MR10_9HYPH</name>
<dbReference type="InterPro" id="IPR002575">
    <property type="entry name" value="Aminoglycoside_PTrfase"/>
</dbReference>
<reference evidence="3" key="1">
    <citation type="submission" date="2016-10" db="EMBL/GenBank/DDBJ databases">
        <authorList>
            <person name="Varghese N."/>
            <person name="Submissions S."/>
        </authorList>
    </citation>
    <scope>NUCLEOTIDE SEQUENCE [LARGE SCALE GENOMIC DNA]</scope>
    <source>
        <strain evidence="3">DSM 21857</strain>
    </source>
</reference>
<feature type="domain" description="Aminoglycoside phosphotransferase" evidence="1">
    <location>
        <begin position="21"/>
        <end position="244"/>
    </location>
</feature>
<dbReference type="InterPro" id="IPR051678">
    <property type="entry name" value="AGP_Transferase"/>
</dbReference>
<dbReference type="STRING" id="1121003.SAMN03080618_01838"/>
<dbReference type="RefSeq" id="WP_091521269.1">
    <property type="nucleotide sequence ID" value="NZ_FORF01000009.1"/>
</dbReference>
<evidence type="ECO:0000313" key="3">
    <source>
        <dbReference type="Proteomes" id="UP000242763"/>
    </source>
</evidence>
<protein>
    <submittedName>
        <fullName evidence="2">Phosphotransferase enzyme family protein</fullName>
    </submittedName>
</protein>
<dbReference type="EMBL" id="FORF01000009">
    <property type="protein sequence ID" value="SFI99145.1"/>
    <property type="molecule type" value="Genomic_DNA"/>
</dbReference>
<accession>A0A1I3MR10</accession>
<dbReference type="AlphaFoldDB" id="A0A1I3MR10"/>
<keyword evidence="3" id="KW-1185">Reference proteome</keyword>
<dbReference type="Gene3D" id="3.90.1200.10">
    <property type="match status" value="1"/>
</dbReference>
<gene>
    <name evidence="2" type="ORF">SAMN03080618_01838</name>
</gene>